<organism evidence="1 2">
    <name type="scientific">Thermus scotoductus</name>
    <dbReference type="NCBI Taxonomy" id="37636"/>
    <lineage>
        <taxon>Bacteria</taxon>
        <taxon>Thermotogati</taxon>
        <taxon>Deinococcota</taxon>
        <taxon>Deinococci</taxon>
        <taxon>Thermales</taxon>
        <taxon>Thermaceae</taxon>
        <taxon>Thermus</taxon>
    </lineage>
</organism>
<comment type="caution">
    <text evidence="1">The sequence shown here is derived from an EMBL/GenBank/DDBJ whole genome shotgun (WGS) entry which is preliminary data.</text>
</comment>
<gene>
    <name evidence="1" type="ORF">CSW38_11755</name>
</gene>
<protein>
    <submittedName>
        <fullName evidence="1">Uncharacterized protein</fullName>
    </submittedName>
</protein>
<accession>A0A430RTT8</accession>
<evidence type="ECO:0000313" key="1">
    <source>
        <dbReference type="EMBL" id="RTH23030.1"/>
    </source>
</evidence>
<dbReference type="Proteomes" id="UP000287306">
    <property type="component" value="Unassembled WGS sequence"/>
</dbReference>
<reference evidence="1 2" key="1">
    <citation type="journal article" date="2019" name="Extremophiles">
        <title>Biogeography of thermophiles and predominance of Thermus scotoductus in domestic water heaters.</title>
        <authorList>
            <person name="Wilpiszeski R.L."/>
            <person name="Zhang Z."/>
            <person name="House C.H."/>
        </authorList>
    </citation>
    <scope>NUCLEOTIDE SEQUENCE [LARGE SCALE GENOMIC DNA]</scope>
    <source>
        <strain evidence="1 2">25_S25</strain>
    </source>
</reference>
<dbReference type="AlphaFoldDB" id="A0A430RTT8"/>
<proteinExistence type="predicted"/>
<dbReference type="EMBL" id="PELY01000411">
    <property type="protein sequence ID" value="RTH23030.1"/>
    <property type="molecule type" value="Genomic_DNA"/>
</dbReference>
<evidence type="ECO:0000313" key="2">
    <source>
        <dbReference type="Proteomes" id="UP000287306"/>
    </source>
</evidence>
<name>A0A430RTT8_THESC</name>
<sequence length="159" mass="18067">MSSAWAFSWEGFLPLVERGQYVMVVAPVFRERPLMEAIWRRLRDGKGGVYLVGSREAPNDGASYFLVFSYWGAGLYLVDPWPLKPEGSFVLVDGRRGVLGPQVAGLSDPDGKTRELSEEEAKVWWEYGRKLIAAGSEYRYDLKAQALLHVMRRLGLIRR</sequence>
<dbReference type="RefSeq" id="WP_126170132.1">
    <property type="nucleotide sequence ID" value="NZ_PELL01000110.1"/>
</dbReference>